<dbReference type="AlphaFoldDB" id="A0A6A6RKC1"/>
<keyword evidence="1" id="KW-0812">Transmembrane</keyword>
<dbReference type="OrthoDB" id="4843554at2759"/>
<keyword evidence="4" id="KW-1185">Reference proteome</keyword>
<evidence type="ECO:0000313" key="4">
    <source>
        <dbReference type="Proteomes" id="UP000799753"/>
    </source>
</evidence>
<organism evidence="3 4">
    <name type="scientific">Massarina eburnea CBS 473.64</name>
    <dbReference type="NCBI Taxonomy" id="1395130"/>
    <lineage>
        <taxon>Eukaryota</taxon>
        <taxon>Fungi</taxon>
        <taxon>Dikarya</taxon>
        <taxon>Ascomycota</taxon>
        <taxon>Pezizomycotina</taxon>
        <taxon>Dothideomycetes</taxon>
        <taxon>Pleosporomycetidae</taxon>
        <taxon>Pleosporales</taxon>
        <taxon>Massarineae</taxon>
        <taxon>Massarinaceae</taxon>
        <taxon>Massarina</taxon>
    </lineage>
</organism>
<feature type="transmembrane region" description="Helical" evidence="1">
    <location>
        <begin position="187"/>
        <end position="207"/>
    </location>
</feature>
<evidence type="ECO:0008006" key="5">
    <source>
        <dbReference type="Google" id="ProtNLM"/>
    </source>
</evidence>
<proteinExistence type="predicted"/>
<keyword evidence="1" id="KW-1133">Transmembrane helix</keyword>
<reference evidence="3" key="1">
    <citation type="journal article" date="2020" name="Stud. Mycol.">
        <title>101 Dothideomycetes genomes: a test case for predicting lifestyles and emergence of pathogens.</title>
        <authorList>
            <person name="Haridas S."/>
            <person name="Albert R."/>
            <person name="Binder M."/>
            <person name="Bloem J."/>
            <person name="Labutti K."/>
            <person name="Salamov A."/>
            <person name="Andreopoulos B."/>
            <person name="Baker S."/>
            <person name="Barry K."/>
            <person name="Bills G."/>
            <person name="Bluhm B."/>
            <person name="Cannon C."/>
            <person name="Castanera R."/>
            <person name="Culley D."/>
            <person name="Daum C."/>
            <person name="Ezra D."/>
            <person name="Gonzalez J."/>
            <person name="Henrissat B."/>
            <person name="Kuo A."/>
            <person name="Liang C."/>
            <person name="Lipzen A."/>
            <person name="Lutzoni F."/>
            <person name="Magnuson J."/>
            <person name="Mondo S."/>
            <person name="Nolan M."/>
            <person name="Ohm R."/>
            <person name="Pangilinan J."/>
            <person name="Park H.-J."/>
            <person name="Ramirez L."/>
            <person name="Alfaro M."/>
            <person name="Sun H."/>
            <person name="Tritt A."/>
            <person name="Yoshinaga Y."/>
            <person name="Zwiers L.-H."/>
            <person name="Turgeon B."/>
            <person name="Goodwin S."/>
            <person name="Spatafora J."/>
            <person name="Crous P."/>
            <person name="Grigoriev I."/>
        </authorList>
    </citation>
    <scope>NUCLEOTIDE SEQUENCE</scope>
    <source>
        <strain evidence="3">CBS 473.64</strain>
    </source>
</reference>
<gene>
    <name evidence="3" type="ORF">P280DRAFT_473779</name>
</gene>
<dbReference type="EMBL" id="MU006806">
    <property type="protein sequence ID" value="KAF2635507.1"/>
    <property type="molecule type" value="Genomic_DNA"/>
</dbReference>
<feature type="chain" id="PRO_5025558432" description="Protein CAP22" evidence="2">
    <location>
        <begin position="26"/>
        <end position="210"/>
    </location>
</feature>
<protein>
    <recommendedName>
        <fullName evidence="5">Protein CAP22</fullName>
    </recommendedName>
</protein>
<accession>A0A6A6RKC1</accession>
<dbReference type="Proteomes" id="UP000799753">
    <property type="component" value="Unassembled WGS sequence"/>
</dbReference>
<evidence type="ECO:0000256" key="2">
    <source>
        <dbReference type="SAM" id="SignalP"/>
    </source>
</evidence>
<evidence type="ECO:0000313" key="3">
    <source>
        <dbReference type="EMBL" id="KAF2635507.1"/>
    </source>
</evidence>
<keyword evidence="1" id="KW-0472">Membrane</keyword>
<feature type="signal peptide" evidence="2">
    <location>
        <begin position="1"/>
        <end position="25"/>
    </location>
</feature>
<evidence type="ECO:0000256" key="1">
    <source>
        <dbReference type="SAM" id="Phobius"/>
    </source>
</evidence>
<keyword evidence="2" id="KW-0732">Signal</keyword>
<name>A0A6A6RKC1_9PLEO</name>
<sequence length="210" mass="21901">MHPKALHLLNTLTLLALTSTPVATALDPLTSSSVPSECQTICDPIVKLTSTCDVTSMRREAKLQAREAVPESDMDKENSAESDCICKNTSFDVKSVTALCASCMGQNAGSGNKTAVQGMAPMQFFDGFMFARDIDRVLVQCKFPSTSYAPSATSLVEGVQVQATAPVWTITAGEIGKSAAGRVEVAMGFWGIGVVSAGVGLGAGLVMGML</sequence>